<dbReference type="KEGG" id="suam:BOO69_13835"/>
<dbReference type="OrthoDB" id="7727800at2"/>
<dbReference type="STRING" id="1917485.BOO69_13835"/>
<keyword evidence="3" id="KW-1185">Reference proteome</keyword>
<protein>
    <recommendedName>
        <fullName evidence="4">Argininosuccinate lyase</fullName>
    </recommendedName>
</protein>
<organism evidence="2 3">
    <name type="scientific">Sulfitobacter alexandrii</name>
    <dbReference type="NCBI Taxonomy" id="1917485"/>
    <lineage>
        <taxon>Bacteria</taxon>
        <taxon>Pseudomonadati</taxon>
        <taxon>Pseudomonadota</taxon>
        <taxon>Alphaproteobacteria</taxon>
        <taxon>Rhodobacterales</taxon>
        <taxon>Roseobacteraceae</taxon>
        <taxon>Sulfitobacter</taxon>
    </lineage>
</organism>
<dbReference type="Proteomes" id="UP000181897">
    <property type="component" value="Chromosome"/>
</dbReference>
<dbReference type="RefSeq" id="WP_071972706.1">
    <property type="nucleotide sequence ID" value="NZ_CP018076.1"/>
</dbReference>
<evidence type="ECO:0008006" key="4">
    <source>
        <dbReference type="Google" id="ProtNLM"/>
    </source>
</evidence>
<evidence type="ECO:0000313" key="3">
    <source>
        <dbReference type="Proteomes" id="UP000181897"/>
    </source>
</evidence>
<sequence length="59" mass="5813">MRIILALLGAVTLVACGADGEPVQPTMNSTVTLSTSGMYGGTSVGIRKGSFAASLGLGL</sequence>
<feature type="chain" id="PRO_5013108445" description="Argininosuccinate lyase" evidence="1">
    <location>
        <begin position="18"/>
        <end position="59"/>
    </location>
</feature>
<accession>A0A1J0WJ66</accession>
<dbReference type="AlphaFoldDB" id="A0A1J0WJ66"/>
<evidence type="ECO:0000256" key="1">
    <source>
        <dbReference type="SAM" id="SignalP"/>
    </source>
</evidence>
<proteinExistence type="predicted"/>
<keyword evidence="1" id="KW-0732">Signal</keyword>
<dbReference type="EMBL" id="CP018076">
    <property type="protein sequence ID" value="APE44364.1"/>
    <property type="molecule type" value="Genomic_DNA"/>
</dbReference>
<gene>
    <name evidence="2" type="ORF">BOO69_13835</name>
</gene>
<dbReference type="PROSITE" id="PS51257">
    <property type="entry name" value="PROKAR_LIPOPROTEIN"/>
    <property type="match status" value="1"/>
</dbReference>
<evidence type="ECO:0000313" key="2">
    <source>
        <dbReference type="EMBL" id="APE44364.1"/>
    </source>
</evidence>
<feature type="signal peptide" evidence="1">
    <location>
        <begin position="1"/>
        <end position="17"/>
    </location>
</feature>
<name>A0A1J0WJ66_9RHOB</name>
<reference evidence="2 3" key="1">
    <citation type="submission" date="2016-11" db="EMBL/GenBank/DDBJ databases">
        <title>Complete genome sequence of Sulfitobacter sp. AM1-D1, a toxic bacteria associated with marine dinoflagellate Alexandrium minutum in East China Sea.</title>
        <authorList>
            <person name="Yang Q."/>
            <person name="Zhang X."/>
            <person name="Tian X."/>
        </authorList>
    </citation>
    <scope>NUCLEOTIDE SEQUENCE [LARGE SCALE GENOMIC DNA]</scope>
    <source>
        <strain evidence="2 3">AM1-D1</strain>
    </source>
</reference>